<evidence type="ECO:0000256" key="4">
    <source>
        <dbReference type="ARBA" id="ARBA00023098"/>
    </source>
</evidence>
<evidence type="ECO:0000256" key="1">
    <source>
        <dbReference type="ARBA" id="ARBA00006432"/>
    </source>
</evidence>
<comment type="similarity">
    <text evidence="1">Belongs to the ATP-dependent AMP-binding enzyme family.</text>
</comment>
<evidence type="ECO:0000256" key="3">
    <source>
        <dbReference type="ARBA" id="ARBA00022832"/>
    </source>
</evidence>
<evidence type="ECO:0000256" key="2">
    <source>
        <dbReference type="ARBA" id="ARBA00022598"/>
    </source>
</evidence>
<name>A0A1I3P2H8_9ACTN</name>
<dbReference type="Gene3D" id="3.30.300.30">
    <property type="match status" value="1"/>
</dbReference>
<proteinExistence type="inferred from homology"/>
<dbReference type="InterPro" id="IPR025110">
    <property type="entry name" value="AMP-bd_C"/>
</dbReference>
<evidence type="ECO:0000256" key="5">
    <source>
        <dbReference type="SAM" id="MobiDB-lite"/>
    </source>
</evidence>
<dbReference type="AlphaFoldDB" id="A0A1I3P2H8"/>
<dbReference type="InterPro" id="IPR042099">
    <property type="entry name" value="ANL_N_sf"/>
</dbReference>
<dbReference type="Pfam" id="PF13193">
    <property type="entry name" value="AMP-binding_C"/>
    <property type="match status" value="1"/>
</dbReference>
<evidence type="ECO:0000313" key="8">
    <source>
        <dbReference type="EMBL" id="SFJ15592.1"/>
    </source>
</evidence>
<dbReference type="STRING" id="1005945.SAMN05216561_11962"/>
<protein>
    <submittedName>
        <fullName evidence="8">Acyl-CoA synthetase (AMP-forming)/AMP-acid ligase II</fullName>
    </submittedName>
</protein>
<keyword evidence="2 8" id="KW-0436">Ligase</keyword>
<dbReference type="FunFam" id="3.30.300.30:FF:000008">
    <property type="entry name" value="2,3-dihydroxybenzoate-AMP ligase"/>
    <property type="match status" value="1"/>
</dbReference>
<dbReference type="PANTHER" id="PTHR43859:SF4">
    <property type="entry name" value="BUTANOATE--COA LIGASE AAE1-RELATED"/>
    <property type="match status" value="1"/>
</dbReference>
<evidence type="ECO:0000259" key="6">
    <source>
        <dbReference type="Pfam" id="PF00501"/>
    </source>
</evidence>
<keyword evidence="9" id="KW-1185">Reference proteome</keyword>
<dbReference type="InterPro" id="IPR000873">
    <property type="entry name" value="AMP-dep_synth/lig_dom"/>
</dbReference>
<dbReference type="SUPFAM" id="SSF56801">
    <property type="entry name" value="Acetyl-CoA synthetase-like"/>
    <property type="match status" value="1"/>
</dbReference>
<evidence type="ECO:0000259" key="7">
    <source>
        <dbReference type="Pfam" id="PF13193"/>
    </source>
</evidence>
<reference evidence="8 9" key="1">
    <citation type="submission" date="2016-10" db="EMBL/GenBank/DDBJ databases">
        <authorList>
            <person name="de Groot N.N."/>
        </authorList>
    </citation>
    <scope>NUCLEOTIDE SEQUENCE [LARGE SCALE GENOMIC DNA]</scope>
    <source>
        <strain evidence="8 9">CGMCC 1.11156</strain>
    </source>
</reference>
<dbReference type="EMBL" id="FOQG01000019">
    <property type="protein sequence ID" value="SFJ15592.1"/>
    <property type="molecule type" value="Genomic_DNA"/>
</dbReference>
<dbReference type="GO" id="GO:0016874">
    <property type="term" value="F:ligase activity"/>
    <property type="evidence" value="ECO:0007669"/>
    <property type="project" value="UniProtKB-KW"/>
</dbReference>
<dbReference type="Proteomes" id="UP000198649">
    <property type="component" value="Unassembled WGS sequence"/>
</dbReference>
<feature type="region of interest" description="Disordered" evidence="5">
    <location>
        <begin position="1"/>
        <end position="25"/>
    </location>
</feature>
<sequence length="557" mass="60489">MDARDRWALRPTRSARGRPGQPRGNVALTTVAPVTEEASLIVPFSVNDFIDRAVQVYGDRIGAVDEPDQPARPLGDAQGELTYAEIGALARRQAAKLDELGIGVGERVAFVSHNSSRLLTAFFGVAGSGRVLVPVNFRLRPDEVSYIVEHSGARVLVVDPELEEALAGVKAEFRFVIGADDDLYAAEGIDPAPWEPDETATACINYTSGTTARPKGVQITHRNIWTNAVTFAMHTAVTDRDVYLHTLPMFHANGWGMPFAMTGLGVKQVVIRKIDGAEILRRVEKHGVTVMCAAPAVAAAVLEAAQDWEGEIPGRDKVRIIMAGAPPPTKTVVRVQEELGWEFIQIYGLTETSPLLTINRTRAEWDDLSPEERAQKLVRAGAPALGVRLMTDESPEGAGEVLARSNVVLEGYWAQPEESATALRGGWFHTGDGGVVGDDGYLTLQDRKKDVIITGGENVSSIEVEDVLFSHPAVAEVAVIGVPSEKWGETIKALVVLTPGEQVTEAELIAWCKDKAAGYKAPTSVEFREELARTATGKLQKFKLRAPYWEGFDRQVN</sequence>
<keyword evidence="3" id="KW-0276">Fatty acid metabolism</keyword>
<dbReference type="Gene3D" id="3.40.50.12780">
    <property type="entry name" value="N-terminal domain of ligase-like"/>
    <property type="match status" value="1"/>
</dbReference>
<organism evidence="8 9">
    <name type="scientific">Nocardioides psychrotolerans</name>
    <dbReference type="NCBI Taxonomy" id="1005945"/>
    <lineage>
        <taxon>Bacteria</taxon>
        <taxon>Bacillati</taxon>
        <taxon>Actinomycetota</taxon>
        <taxon>Actinomycetes</taxon>
        <taxon>Propionibacteriales</taxon>
        <taxon>Nocardioidaceae</taxon>
        <taxon>Nocardioides</taxon>
    </lineage>
</organism>
<dbReference type="Pfam" id="PF00501">
    <property type="entry name" value="AMP-binding"/>
    <property type="match status" value="1"/>
</dbReference>
<feature type="domain" description="AMP-binding enzyme C-terminal" evidence="7">
    <location>
        <begin position="463"/>
        <end position="538"/>
    </location>
</feature>
<gene>
    <name evidence="8" type="ORF">SAMN05216561_11962</name>
</gene>
<dbReference type="PANTHER" id="PTHR43859">
    <property type="entry name" value="ACYL-ACTIVATING ENZYME"/>
    <property type="match status" value="1"/>
</dbReference>
<feature type="domain" description="AMP-dependent synthetase/ligase" evidence="6">
    <location>
        <begin position="65"/>
        <end position="413"/>
    </location>
</feature>
<dbReference type="InterPro" id="IPR045851">
    <property type="entry name" value="AMP-bd_C_sf"/>
</dbReference>
<evidence type="ECO:0000313" key="9">
    <source>
        <dbReference type="Proteomes" id="UP000198649"/>
    </source>
</evidence>
<dbReference type="GO" id="GO:0006631">
    <property type="term" value="P:fatty acid metabolic process"/>
    <property type="evidence" value="ECO:0007669"/>
    <property type="project" value="UniProtKB-KW"/>
</dbReference>
<keyword evidence="4" id="KW-0443">Lipid metabolism</keyword>
<accession>A0A1I3P2H8</accession>